<dbReference type="InterPro" id="IPR039424">
    <property type="entry name" value="SBP_5"/>
</dbReference>
<gene>
    <name evidence="6" type="ORF">ENM31_03145</name>
</gene>
<accession>A0A7J3VT03</accession>
<evidence type="ECO:0000256" key="2">
    <source>
        <dbReference type="ARBA" id="ARBA00022448"/>
    </source>
</evidence>
<keyword evidence="4" id="KW-0472">Membrane</keyword>
<organism evidence="6">
    <name type="scientific">Caldiarchaeum subterraneum</name>
    <dbReference type="NCBI Taxonomy" id="311458"/>
    <lineage>
        <taxon>Archaea</taxon>
        <taxon>Nitrososphaerota</taxon>
        <taxon>Candidatus Caldarchaeales</taxon>
        <taxon>Candidatus Caldarchaeaceae</taxon>
        <taxon>Candidatus Caldarchaeum</taxon>
    </lineage>
</organism>
<evidence type="ECO:0000256" key="3">
    <source>
        <dbReference type="ARBA" id="ARBA00022729"/>
    </source>
</evidence>
<keyword evidence="3" id="KW-0732">Signal</keyword>
<protein>
    <recommendedName>
        <fullName evidence="5">Solute-binding protein family 5 domain-containing protein</fullName>
    </recommendedName>
</protein>
<sequence length="841" mass="94407">MRRAGAAAVAFVFALMLLTPSQAQQYSPPHDKPGPAVETVKVKAYAEEIAPQALERGDMDIYLYSMRVSRLAALERDPDITMVRAPSLLLSLILNPAPDQRGFNPFSLKEVRQAFQYLVNRDFVVRELYRGLAAPMTSHLTPYDYDYALFFQQILDAGIRYDPEQANRLITNALTGAGAVKRDGKWYYGDRPVTIKFIIRTEDERREIGDLVASELEKTGFTVERIYLPFAQAVARVYTTDPQEFQWHVYTEGWGRGALEKYDTSSVNQFCSPWLGNMPGWQELGFWQYSNQLLDDVGQKIFKGQYSGRDERDRLYLQALRECMSESVRVWVAVVLQSTPLAKNMAGITEDLAAGARGLWTLREAHLPGKDVLNVGHLWVWTPRSVWNPVGGFGDVYSADLWRAVSDPSIARHPFTGLPIPFRARYSVETAGPTSTLAVPADAFTWDAAAKAWRNVPSGTRAVSKVVFDYSLYTSSKWHHGIPITMADVLYRIYQTYDLAYDDVKSRIEFAIAFTSRPILETFKGFRILDQNRLEVYVDYWNFEPDYIAEYADVFGGGMPWELLAVCDDLVFTRRLATYSDTAAARFRVDQLNLVLREHVSLVRLSLNDFISKTQFPANIFTVNGKSYETREGALTRYRALLSWVNTNNLAVVSNGPYYLAVFDPASQYAELRAYRDPSYPFKPGKWYFGAVDKPRLQKAEGFVVVGSDSKIRLNTAGRGTISVSYVVKDLATGLLVDSGVGRAVGGVFEISLPASKTSQLSPGFLELTIVVFSDEVAQAFSSTERVEVRRTAATETRPIPTQTTLVQTPAEQPQQLPLGLIIAVAGILAVAIVVFILRRR</sequence>
<dbReference type="GO" id="GO:1904680">
    <property type="term" value="F:peptide transmembrane transporter activity"/>
    <property type="evidence" value="ECO:0007669"/>
    <property type="project" value="TreeGrafter"/>
</dbReference>
<reference evidence="6" key="1">
    <citation type="journal article" date="2020" name="mSystems">
        <title>Genome- and Community-Level Interaction Insights into Carbon Utilization and Element Cycling Functions of Hydrothermarchaeota in Hydrothermal Sediment.</title>
        <authorList>
            <person name="Zhou Z."/>
            <person name="Liu Y."/>
            <person name="Xu W."/>
            <person name="Pan J."/>
            <person name="Luo Z.H."/>
            <person name="Li M."/>
        </authorList>
    </citation>
    <scope>NUCLEOTIDE SEQUENCE [LARGE SCALE GENOMIC DNA]</scope>
    <source>
        <strain evidence="6">SpSt-1074</strain>
    </source>
</reference>
<comment type="similarity">
    <text evidence="1">Belongs to the bacterial solute-binding protein 5 family.</text>
</comment>
<name>A0A7J3VT03_CALS0</name>
<evidence type="ECO:0000256" key="4">
    <source>
        <dbReference type="SAM" id="Phobius"/>
    </source>
</evidence>
<dbReference type="PANTHER" id="PTHR30290">
    <property type="entry name" value="PERIPLASMIC BINDING COMPONENT OF ABC TRANSPORTER"/>
    <property type="match status" value="1"/>
</dbReference>
<dbReference type="Gene3D" id="3.10.105.10">
    <property type="entry name" value="Dipeptide-binding Protein, Domain 3"/>
    <property type="match status" value="1"/>
</dbReference>
<evidence type="ECO:0000256" key="1">
    <source>
        <dbReference type="ARBA" id="ARBA00005695"/>
    </source>
</evidence>
<dbReference type="EMBL" id="DRXH01000108">
    <property type="protein sequence ID" value="HHM44278.1"/>
    <property type="molecule type" value="Genomic_DNA"/>
</dbReference>
<keyword evidence="4" id="KW-0812">Transmembrane</keyword>
<evidence type="ECO:0000259" key="5">
    <source>
        <dbReference type="Pfam" id="PF00496"/>
    </source>
</evidence>
<feature type="transmembrane region" description="Helical" evidence="4">
    <location>
        <begin position="817"/>
        <end position="838"/>
    </location>
</feature>
<feature type="domain" description="Solute-binding protein family 5" evidence="5">
    <location>
        <begin position="31"/>
        <end position="261"/>
    </location>
</feature>
<dbReference type="PANTHER" id="PTHR30290:SF9">
    <property type="entry name" value="OLIGOPEPTIDE-BINDING PROTEIN APPA"/>
    <property type="match status" value="1"/>
</dbReference>
<dbReference type="InterPro" id="IPR000914">
    <property type="entry name" value="SBP_5_dom"/>
</dbReference>
<proteinExistence type="inferred from homology"/>
<evidence type="ECO:0000313" key="6">
    <source>
        <dbReference type="EMBL" id="HHM44278.1"/>
    </source>
</evidence>
<comment type="caution">
    <text evidence="6">The sequence shown here is derived from an EMBL/GenBank/DDBJ whole genome shotgun (WGS) entry which is preliminary data.</text>
</comment>
<keyword evidence="2" id="KW-0813">Transport</keyword>
<dbReference type="GO" id="GO:0015833">
    <property type="term" value="P:peptide transport"/>
    <property type="evidence" value="ECO:0007669"/>
    <property type="project" value="TreeGrafter"/>
</dbReference>
<dbReference type="Pfam" id="PF00496">
    <property type="entry name" value="SBP_bac_5"/>
    <property type="match status" value="1"/>
</dbReference>
<dbReference type="AlphaFoldDB" id="A0A7J3VT03"/>
<dbReference type="SUPFAM" id="SSF53850">
    <property type="entry name" value="Periplasmic binding protein-like II"/>
    <property type="match status" value="1"/>
</dbReference>
<keyword evidence="4" id="KW-1133">Transmembrane helix</keyword>